<proteinExistence type="predicted"/>
<dbReference type="InterPro" id="IPR043519">
    <property type="entry name" value="NT_sf"/>
</dbReference>
<dbReference type="Gene3D" id="3.30.460.40">
    <property type="match status" value="1"/>
</dbReference>
<evidence type="ECO:0008006" key="3">
    <source>
        <dbReference type="Google" id="ProtNLM"/>
    </source>
</evidence>
<dbReference type="STRING" id="1238425.J07HQW2_02225"/>
<gene>
    <name evidence="1" type="ORF">J07HQW2_02225</name>
</gene>
<accession>U1NFB3</accession>
<evidence type="ECO:0000313" key="1">
    <source>
        <dbReference type="EMBL" id="ERG95765.1"/>
    </source>
</evidence>
<evidence type="ECO:0000313" key="2">
    <source>
        <dbReference type="Proteomes" id="UP000030710"/>
    </source>
</evidence>
<organism evidence="1 2">
    <name type="scientific">Haloquadratum walsbyi J07HQW2</name>
    <dbReference type="NCBI Taxonomy" id="1238425"/>
    <lineage>
        <taxon>Archaea</taxon>
        <taxon>Methanobacteriati</taxon>
        <taxon>Methanobacteriota</taxon>
        <taxon>Stenosarchaea group</taxon>
        <taxon>Halobacteria</taxon>
        <taxon>Halobacteriales</taxon>
        <taxon>Haloferacaceae</taxon>
        <taxon>Haloquadratum</taxon>
    </lineage>
</organism>
<dbReference type="EMBL" id="KE356561">
    <property type="protein sequence ID" value="ERG95765.1"/>
    <property type="molecule type" value="Genomic_DNA"/>
</dbReference>
<sequence>MSASPSGSSPEAVALCRLYIRSELERIGEQLDDPLTVFLIGGGAMAFHNLKTTTKDIDLIVASGDDIGQLQAVLLELGYDIIREPDEEYEALGAQRILENDDGCRNLVGQL</sequence>
<dbReference type="SUPFAM" id="SSF81301">
    <property type="entry name" value="Nucleotidyltransferase"/>
    <property type="match status" value="1"/>
</dbReference>
<dbReference type="HOGENOM" id="CLU_178211_0_0_2"/>
<protein>
    <recommendedName>
        <fullName evidence="3">Nucleotidyltransferase family protein</fullName>
    </recommendedName>
</protein>
<dbReference type="eggNOG" id="arCOG07592">
    <property type="taxonomic scope" value="Archaea"/>
</dbReference>
<dbReference type="Proteomes" id="UP000030710">
    <property type="component" value="Unassembled WGS sequence"/>
</dbReference>
<dbReference type="AlphaFoldDB" id="U1NFB3"/>
<name>U1NFB3_9EURY</name>
<reference evidence="1 2" key="1">
    <citation type="journal article" date="2013" name="PLoS ONE">
        <title>Assembly-driven community genomics of a hypersaline microbial ecosystem.</title>
        <authorList>
            <person name="Podell S."/>
            <person name="Ugalde J.A."/>
            <person name="Narasingarao P."/>
            <person name="Banfield J.F."/>
            <person name="Heidelberg K.B."/>
            <person name="Allen E.E."/>
        </authorList>
    </citation>
    <scope>NUCLEOTIDE SEQUENCE [LARGE SCALE GENOMIC DNA]</scope>
    <source>
        <strain evidence="2">J07HQW2</strain>
    </source>
</reference>